<keyword evidence="5" id="KW-0378">Hydrolase</keyword>
<dbReference type="PIRSF" id="PIRSF005962">
    <property type="entry name" value="Pept_M20D_amidohydro"/>
    <property type="match status" value="1"/>
</dbReference>
<dbReference type="FunFam" id="3.30.70.360:FF:000017">
    <property type="entry name" value="Amidohydrolase, putative"/>
    <property type="match status" value="1"/>
</dbReference>
<dbReference type="EMBL" id="QGMI01000489">
    <property type="protein sequence ID" value="TVY39890.1"/>
    <property type="molecule type" value="Genomic_DNA"/>
</dbReference>
<dbReference type="GO" id="GO:0016787">
    <property type="term" value="F:hydrolase activity"/>
    <property type="evidence" value="ECO:0007669"/>
    <property type="project" value="UniProtKB-KW"/>
</dbReference>
<protein>
    <submittedName>
        <fullName evidence="5">Hippurate hydrolase</fullName>
    </submittedName>
</protein>
<reference evidence="5 6" key="1">
    <citation type="submission" date="2018-05" db="EMBL/GenBank/DDBJ databases">
        <title>Genome sequencing and assembly of the regulated plant pathogen Lachnellula willkommii and related sister species for the development of diagnostic species identification markers.</title>
        <authorList>
            <person name="Giroux E."/>
            <person name="Bilodeau G."/>
        </authorList>
    </citation>
    <scope>NUCLEOTIDE SEQUENCE [LARGE SCALE GENOMIC DNA]</scope>
    <source>
        <strain evidence="5 6">CBS 160.35</strain>
    </source>
</reference>
<keyword evidence="2" id="KW-0479">Metal-binding</keyword>
<dbReference type="InterPro" id="IPR017439">
    <property type="entry name" value="Amidohydrolase"/>
</dbReference>
<dbReference type="SUPFAM" id="SSF55031">
    <property type="entry name" value="Bacterial exopeptidase dimerisation domain"/>
    <property type="match status" value="1"/>
</dbReference>
<dbReference type="Pfam" id="PF07687">
    <property type="entry name" value="M20_dimer"/>
    <property type="match status" value="1"/>
</dbReference>
<feature type="binding site" evidence="2">
    <location>
        <position position="126"/>
    </location>
    <ligand>
        <name>Mn(2+)</name>
        <dbReference type="ChEBI" id="CHEBI:29035"/>
        <label>2</label>
    </ligand>
</feature>
<dbReference type="PANTHER" id="PTHR11014:SF63">
    <property type="entry name" value="METALLOPEPTIDASE, PUTATIVE (AFU_ORTHOLOGUE AFUA_6G09600)-RELATED"/>
    <property type="match status" value="1"/>
</dbReference>
<organism evidence="5 6">
    <name type="scientific">Lachnellula occidentalis</name>
    <dbReference type="NCBI Taxonomy" id="215460"/>
    <lineage>
        <taxon>Eukaryota</taxon>
        <taxon>Fungi</taxon>
        <taxon>Dikarya</taxon>
        <taxon>Ascomycota</taxon>
        <taxon>Pezizomycotina</taxon>
        <taxon>Leotiomycetes</taxon>
        <taxon>Helotiales</taxon>
        <taxon>Lachnaceae</taxon>
        <taxon>Lachnellula</taxon>
    </lineage>
</organism>
<comment type="similarity">
    <text evidence="1">Belongs to the peptidase M20A family.</text>
</comment>
<keyword evidence="2" id="KW-0464">Manganese</keyword>
<dbReference type="GO" id="GO:0046872">
    <property type="term" value="F:metal ion binding"/>
    <property type="evidence" value="ECO:0007669"/>
    <property type="project" value="UniProtKB-KW"/>
</dbReference>
<feature type="region of interest" description="Disordered" evidence="3">
    <location>
        <begin position="1"/>
        <end position="20"/>
    </location>
</feature>
<feature type="domain" description="Peptidase M20 dimerisation" evidence="4">
    <location>
        <begin position="213"/>
        <end position="308"/>
    </location>
</feature>
<feature type="binding site" evidence="2">
    <location>
        <position position="191"/>
    </location>
    <ligand>
        <name>Mn(2+)</name>
        <dbReference type="ChEBI" id="CHEBI:29035"/>
        <label>2</label>
    </ligand>
</feature>
<feature type="binding site" evidence="2">
    <location>
        <position position="124"/>
    </location>
    <ligand>
        <name>Mn(2+)</name>
        <dbReference type="ChEBI" id="CHEBI:29035"/>
        <label>2</label>
    </ligand>
</feature>
<dbReference type="AlphaFoldDB" id="A0A8H8RSW1"/>
<dbReference type="InterPro" id="IPR036264">
    <property type="entry name" value="Bact_exopeptidase_dim_dom"/>
</dbReference>
<accession>A0A8H8RSW1</accession>
<evidence type="ECO:0000256" key="2">
    <source>
        <dbReference type="PIRSR" id="PIRSR005962-1"/>
    </source>
</evidence>
<dbReference type="OrthoDB" id="6119954at2759"/>
<keyword evidence="6" id="KW-1185">Reference proteome</keyword>
<dbReference type="PANTHER" id="PTHR11014">
    <property type="entry name" value="PEPTIDASE M20 FAMILY MEMBER"/>
    <property type="match status" value="1"/>
</dbReference>
<dbReference type="CDD" id="cd05664">
    <property type="entry name" value="M20_Acy1-like"/>
    <property type="match status" value="1"/>
</dbReference>
<evidence type="ECO:0000256" key="1">
    <source>
        <dbReference type="ARBA" id="ARBA00006247"/>
    </source>
</evidence>
<dbReference type="Pfam" id="PF01546">
    <property type="entry name" value="Peptidase_M20"/>
    <property type="match status" value="1"/>
</dbReference>
<name>A0A8H8RSW1_9HELO</name>
<evidence type="ECO:0000313" key="6">
    <source>
        <dbReference type="Proteomes" id="UP000443090"/>
    </source>
</evidence>
<dbReference type="InterPro" id="IPR011650">
    <property type="entry name" value="Peptidase_M20_dimer"/>
</dbReference>
<evidence type="ECO:0000313" key="5">
    <source>
        <dbReference type="EMBL" id="TVY39890.1"/>
    </source>
</evidence>
<evidence type="ECO:0000256" key="3">
    <source>
        <dbReference type="SAM" id="MobiDB-lite"/>
    </source>
</evidence>
<gene>
    <name evidence="5" type="primary">hipO_0</name>
    <name evidence="5" type="ORF">LOCC1_G006774</name>
</gene>
<dbReference type="Proteomes" id="UP000443090">
    <property type="component" value="Unassembled WGS sequence"/>
</dbReference>
<comment type="caution">
    <text evidence="5">The sequence shown here is derived from an EMBL/GenBank/DDBJ whole genome shotgun (WGS) entry which is preliminary data.</text>
</comment>
<proteinExistence type="inferred from homology"/>
<dbReference type="Gene3D" id="3.30.70.360">
    <property type="match status" value="1"/>
</dbReference>
<sequence length="438" mass="47167">MTRTQKAHSTMDTSTILSTSKPDLAPYESLYKHLHQNPGLSLQEHLAAETAAKHLRSFEGFDVRTDIGGTGLIGILKNGDGKTILLRADIDALPVEELTGLPYASRKREVDVEDGIEKPVMHACGHDMHIACMLAAAETLHASMRHWKGTLIVLFQPNEERAGGAKAMIADGLYDSQKHACPVPDVVLGQHVFPLPSGTVGTRVGSFMSAADSFRVTVYGRGGHASMPHRTVDPVVMAAHIIVRLQTIVSREVDPRDAAVVTVGSVQSGMTENIISSEATLKLNVRTVLPETRTKVLAAIKRIVKAECDASGASKEALWEPTSSFPFTINDREATNHVAEAFSEHFGKLHDPDTPPLGGSEDFGILATEAPNKNGGKGVPYCFWVFGGSDPKTFEDLKGRGKLDELPINHSPYFAPVIQPSLSTGVDALVVAALSYLR</sequence>
<comment type="cofactor">
    <cofactor evidence="2">
        <name>Mn(2+)</name>
        <dbReference type="ChEBI" id="CHEBI:29035"/>
    </cofactor>
    <text evidence="2">The Mn(2+) ion enhances activity.</text>
</comment>
<evidence type="ECO:0000259" key="4">
    <source>
        <dbReference type="Pfam" id="PF07687"/>
    </source>
</evidence>
<dbReference type="Gene3D" id="3.40.630.10">
    <property type="entry name" value="Zn peptidases"/>
    <property type="match status" value="1"/>
</dbReference>
<dbReference type="NCBIfam" id="TIGR01891">
    <property type="entry name" value="amidohydrolases"/>
    <property type="match status" value="1"/>
</dbReference>
<dbReference type="SUPFAM" id="SSF53187">
    <property type="entry name" value="Zn-dependent exopeptidases"/>
    <property type="match status" value="1"/>
</dbReference>
<dbReference type="InterPro" id="IPR002933">
    <property type="entry name" value="Peptidase_M20"/>
</dbReference>
<feature type="binding site" evidence="2">
    <location>
        <position position="160"/>
    </location>
    <ligand>
        <name>Mn(2+)</name>
        <dbReference type="ChEBI" id="CHEBI:29035"/>
        <label>2</label>
    </ligand>
</feature>